<proteinExistence type="predicted"/>
<dbReference type="AlphaFoldDB" id="A0A225WW91"/>
<organism evidence="1 2">
    <name type="scientific">Phytophthora megakarya</name>
    <dbReference type="NCBI Taxonomy" id="4795"/>
    <lineage>
        <taxon>Eukaryota</taxon>
        <taxon>Sar</taxon>
        <taxon>Stramenopiles</taxon>
        <taxon>Oomycota</taxon>
        <taxon>Peronosporomycetes</taxon>
        <taxon>Peronosporales</taxon>
        <taxon>Peronosporaceae</taxon>
        <taxon>Phytophthora</taxon>
    </lineage>
</organism>
<keyword evidence="2" id="KW-1185">Reference proteome</keyword>
<dbReference type="EMBL" id="NBNE01000174">
    <property type="protein sequence ID" value="OWZ21955.1"/>
    <property type="molecule type" value="Genomic_DNA"/>
</dbReference>
<sequence>MAGLRAKLQVKDGPLATCRNHIEHFIETLENQDLAVQLALLLPAEGKVMRKQINPDRKWRPNLRLRPRRMHEHESESDVTTSDQEDKCRHVYLVEDKTERTIRSLRCTETAQPSIS</sequence>
<gene>
    <name evidence="1" type="ORF">PHMEG_0003410</name>
</gene>
<reference evidence="2" key="1">
    <citation type="submission" date="2017-03" db="EMBL/GenBank/DDBJ databases">
        <title>Phytopthora megakarya and P. palmivora, two closely related causual agents of cacao black pod achieved similar genome size and gene model numbers by different mechanisms.</title>
        <authorList>
            <person name="Ali S."/>
            <person name="Shao J."/>
            <person name="Larry D.J."/>
            <person name="Kronmiller B."/>
            <person name="Shen D."/>
            <person name="Strem M.D."/>
            <person name="Melnick R.L."/>
            <person name="Guiltinan M.J."/>
            <person name="Tyler B.M."/>
            <person name="Meinhardt L.W."/>
            <person name="Bailey B.A."/>
        </authorList>
    </citation>
    <scope>NUCLEOTIDE SEQUENCE [LARGE SCALE GENOMIC DNA]</scope>
    <source>
        <strain evidence="2">zdho120</strain>
    </source>
</reference>
<name>A0A225WW91_9STRA</name>
<accession>A0A225WW91</accession>
<evidence type="ECO:0000313" key="2">
    <source>
        <dbReference type="Proteomes" id="UP000198211"/>
    </source>
</evidence>
<evidence type="ECO:0000313" key="1">
    <source>
        <dbReference type="EMBL" id="OWZ21955.1"/>
    </source>
</evidence>
<comment type="caution">
    <text evidence="1">The sequence shown here is derived from an EMBL/GenBank/DDBJ whole genome shotgun (WGS) entry which is preliminary data.</text>
</comment>
<dbReference type="Proteomes" id="UP000198211">
    <property type="component" value="Unassembled WGS sequence"/>
</dbReference>
<protein>
    <submittedName>
        <fullName evidence="1">Uncharacterized protein</fullName>
    </submittedName>
</protein>